<name>A0A2M8J4C2_9RHOB</name>
<accession>A0A2M8J4C2</accession>
<evidence type="ECO:0000313" key="1">
    <source>
        <dbReference type="EMBL" id="PJE37625.1"/>
    </source>
</evidence>
<sequence>MVFDLFLGALLQVKKRALHLQEVAVTNPRSDLRDIQRQCIEKLKQALAEIDGLIVETETIWRQDPSLALDLYRHLSDQVFIIERNGVFSLIHSPESDAFLTKLIQQICRDIGFPVLAPTVSQTSRTHYRFERQFNLMFVPPLESRFLLHLPDLYHELCHPLFSKEYKQLPSLQPFRTQFSNMVLDRTQALTQQMQMLDRREGPAEEMLRLNTWLASWAPDWLEEFYCDLFAVFTLGPAYAWANCYLCLKLRENPFATPSEVKVEHPPNAARMSIMLMGLRRLGFDDAADGCSALWANQVQTTGYSEDMAFGQCFPDTVLEDVVSNAFKAFEDIGLRRSEPGKHAGVALCLNQAWDSFWTDPEGFGEWETKAVTHLQKELAGAAS</sequence>
<protein>
    <submittedName>
        <fullName evidence="1">Uncharacterized protein</fullName>
    </submittedName>
</protein>
<organism evidence="1 2">
    <name type="scientific">Pseudooceanicola lipolyticus</name>
    <dbReference type="NCBI Taxonomy" id="2029104"/>
    <lineage>
        <taxon>Bacteria</taxon>
        <taxon>Pseudomonadati</taxon>
        <taxon>Pseudomonadota</taxon>
        <taxon>Alphaproteobacteria</taxon>
        <taxon>Rhodobacterales</taxon>
        <taxon>Paracoccaceae</taxon>
        <taxon>Pseudooceanicola</taxon>
    </lineage>
</organism>
<evidence type="ECO:0000313" key="2">
    <source>
        <dbReference type="Proteomes" id="UP000231553"/>
    </source>
</evidence>
<keyword evidence="2" id="KW-1185">Reference proteome</keyword>
<proteinExistence type="predicted"/>
<dbReference type="AlphaFoldDB" id="A0A2M8J4C2"/>
<dbReference type="Proteomes" id="UP000231553">
    <property type="component" value="Unassembled WGS sequence"/>
</dbReference>
<comment type="caution">
    <text evidence="1">The sequence shown here is derived from an EMBL/GenBank/DDBJ whole genome shotgun (WGS) entry which is preliminary data.</text>
</comment>
<gene>
    <name evidence="1" type="ORF">CVM52_05725</name>
</gene>
<dbReference type="EMBL" id="PGTB01000011">
    <property type="protein sequence ID" value="PJE37625.1"/>
    <property type="molecule type" value="Genomic_DNA"/>
</dbReference>
<dbReference type="RefSeq" id="WP_172720922.1">
    <property type="nucleotide sequence ID" value="NZ_PGTB01000011.1"/>
</dbReference>
<reference evidence="1 2" key="1">
    <citation type="journal article" date="2018" name="Int. J. Syst. Evol. Microbiol.">
        <title>Pseudooceanicola lipolyticus sp. nov., a marine alphaproteobacterium, reclassification of Oceanicola flagellatus as Pseudooceanicola flagellatus comb. nov. and emended description of the genus Pseudooceanicola.</title>
        <authorList>
            <person name="Huang M.-M."/>
            <person name="Guo L.-L."/>
            <person name="Wu Y.-H."/>
            <person name="Lai Q.-L."/>
            <person name="Shao Z.-Z."/>
            <person name="Wang C.-S."/>
            <person name="Wu M."/>
            <person name="Xu X.-W."/>
        </authorList>
    </citation>
    <scope>NUCLEOTIDE SEQUENCE [LARGE SCALE GENOMIC DNA]</scope>
    <source>
        <strain evidence="1 2">157</strain>
    </source>
</reference>